<protein>
    <recommendedName>
        <fullName evidence="6">30S ribosomal protein S15</fullName>
    </recommendedName>
</protein>
<sequence length="187" mass="21163">MTANQVVAQLPRVQPLYAGNEDEDSLAELLARSQELLQADDMDSSQVQTLDDDDVEIPSKGQLKRIRRMGHVDVSAFQKHDKDTGSAEVQVVRITARVASLADHLKVNKKDFAATRRIMELTSERRKLLNYLWRRDPGAVVNLVQDLQIRWRTPDKIARLIPRSGPVDILIPENPMRPRTIPKANVA</sequence>
<name>A0A7S1HTJ2_9EUGL</name>
<dbReference type="EMBL" id="HBGA01005248">
    <property type="protein sequence ID" value="CAD8990773.1"/>
    <property type="molecule type" value="Transcribed_RNA"/>
</dbReference>
<dbReference type="GO" id="GO:0005840">
    <property type="term" value="C:ribosome"/>
    <property type="evidence" value="ECO:0007669"/>
    <property type="project" value="UniProtKB-KW"/>
</dbReference>
<dbReference type="CDD" id="cd00353">
    <property type="entry name" value="Ribosomal_S15p_S13e"/>
    <property type="match status" value="1"/>
</dbReference>
<dbReference type="GO" id="GO:0005737">
    <property type="term" value="C:cytoplasm"/>
    <property type="evidence" value="ECO:0007669"/>
    <property type="project" value="UniProtKB-ARBA"/>
</dbReference>
<comment type="similarity">
    <text evidence="1 4">Belongs to the universal ribosomal protein uS15 family.</text>
</comment>
<evidence type="ECO:0000256" key="1">
    <source>
        <dbReference type="ARBA" id="ARBA00008434"/>
    </source>
</evidence>
<evidence type="ECO:0000256" key="2">
    <source>
        <dbReference type="ARBA" id="ARBA00022980"/>
    </source>
</evidence>
<dbReference type="PANTHER" id="PTHR23321">
    <property type="entry name" value="RIBOSOMAL PROTEIN S15, BACTERIAL AND ORGANELLAR"/>
    <property type="match status" value="1"/>
</dbReference>
<dbReference type="Pfam" id="PF00312">
    <property type="entry name" value="Ribosomal_S15"/>
    <property type="match status" value="1"/>
</dbReference>
<evidence type="ECO:0008006" key="6">
    <source>
        <dbReference type="Google" id="ProtNLM"/>
    </source>
</evidence>
<dbReference type="GO" id="GO:1990904">
    <property type="term" value="C:ribonucleoprotein complex"/>
    <property type="evidence" value="ECO:0007669"/>
    <property type="project" value="UniProtKB-KW"/>
</dbReference>
<dbReference type="GO" id="GO:0003735">
    <property type="term" value="F:structural constituent of ribosome"/>
    <property type="evidence" value="ECO:0007669"/>
    <property type="project" value="InterPro"/>
</dbReference>
<keyword evidence="2 4" id="KW-0689">Ribosomal protein</keyword>
<evidence type="ECO:0000313" key="5">
    <source>
        <dbReference type="EMBL" id="CAD8990773.1"/>
    </source>
</evidence>
<reference evidence="5" key="1">
    <citation type="submission" date="2021-01" db="EMBL/GenBank/DDBJ databases">
        <authorList>
            <person name="Corre E."/>
            <person name="Pelletier E."/>
            <person name="Niang G."/>
            <person name="Scheremetjew M."/>
            <person name="Finn R."/>
            <person name="Kale V."/>
            <person name="Holt S."/>
            <person name="Cochrane G."/>
            <person name="Meng A."/>
            <person name="Brown T."/>
            <person name="Cohen L."/>
        </authorList>
    </citation>
    <scope>NUCLEOTIDE SEQUENCE</scope>
    <source>
        <strain evidence="5">NIES-381</strain>
    </source>
</reference>
<dbReference type="PANTHER" id="PTHR23321:SF26">
    <property type="entry name" value="SMALL RIBOSOMAL SUBUNIT PROTEIN US15M"/>
    <property type="match status" value="1"/>
</dbReference>
<dbReference type="InterPro" id="IPR000589">
    <property type="entry name" value="Ribosomal_uS15"/>
</dbReference>
<dbReference type="AlphaFoldDB" id="A0A7S1HTJ2"/>
<dbReference type="Gene3D" id="1.10.287.10">
    <property type="entry name" value="S15/NS1, RNA-binding"/>
    <property type="match status" value="1"/>
</dbReference>
<accession>A0A7S1HTJ2</accession>
<gene>
    <name evidence="5" type="ORF">EGYM00392_LOCUS1816</name>
</gene>
<dbReference type="SUPFAM" id="SSF47060">
    <property type="entry name" value="S15/NS1 RNA-binding domain"/>
    <property type="match status" value="1"/>
</dbReference>
<organism evidence="5">
    <name type="scientific">Eutreptiella gymnastica</name>
    <dbReference type="NCBI Taxonomy" id="73025"/>
    <lineage>
        <taxon>Eukaryota</taxon>
        <taxon>Discoba</taxon>
        <taxon>Euglenozoa</taxon>
        <taxon>Euglenida</taxon>
        <taxon>Spirocuta</taxon>
        <taxon>Euglenophyceae</taxon>
        <taxon>Eutreptiales</taxon>
        <taxon>Eutreptiaceae</taxon>
        <taxon>Eutreptiella</taxon>
    </lineage>
</organism>
<proteinExistence type="inferred from homology"/>
<evidence type="ECO:0000256" key="3">
    <source>
        <dbReference type="ARBA" id="ARBA00023274"/>
    </source>
</evidence>
<dbReference type="NCBIfam" id="TIGR00952">
    <property type="entry name" value="S15_bact"/>
    <property type="match status" value="1"/>
</dbReference>
<evidence type="ECO:0000256" key="4">
    <source>
        <dbReference type="RuleBase" id="RU003919"/>
    </source>
</evidence>
<dbReference type="InterPro" id="IPR005290">
    <property type="entry name" value="Ribosomal_uS15_bac-type"/>
</dbReference>
<dbReference type="InterPro" id="IPR009068">
    <property type="entry name" value="uS15_NS1_RNA-bd_sf"/>
</dbReference>
<dbReference type="GO" id="GO:0006412">
    <property type="term" value="P:translation"/>
    <property type="evidence" value="ECO:0007669"/>
    <property type="project" value="InterPro"/>
</dbReference>
<dbReference type="HAMAP" id="MF_01343_B">
    <property type="entry name" value="Ribosomal_uS15_B"/>
    <property type="match status" value="1"/>
</dbReference>
<dbReference type="SMART" id="SM01387">
    <property type="entry name" value="Ribosomal_S15"/>
    <property type="match status" value="1"/>
</dbReference>
<keyword evidence="3 4" id="KW-0687">Ribonucleoprotein</keyword>